<keyword evidence="7" id="KW-1185">Reference proteome</keyword>
<keyword evidence="4" id="KW-0804">Transcription</keyword>
<dbReference type="SUPFAM" id="SSF53850">
    <property type="entry name" value="Periplasmic binding protein-like II"/>
    <property type="match status" value="1"/>
</dbReference>
<dbReference type="InterPro" id="IPR036388">
    <property type="entry name" value="WH-like_DNA-bd_sf"/>
</dbReference>
<dbReference type="Gene3D" id="1.10.10.10">
    <property type="entry name" value="Winged helix-like DNA-binding domain superfamily/Winged helix DNA-binding domain"/>
    <property type="match status" value="1"/>
</dbReference>
<dbReference type="InterPro" id="IPR005119">
    <property type="entry name" value="LysR_subst-bd"/>
</dbReference>
<accession>A0ABX0W3B2</accession>
<evidence type="ECO:0000313" key="7">
    <source>
        <dbReference type="Proteomes" id="UP000709466"/>
    </source>
</evidence>
<dbReference type="EMBL" id="JAATOP010000009">
    <property type="protein sequence ID" value="NIY73422.1"/>
    <property type="molecule type" value="Genomic_DNA"/>
</dbReference>
<dbReference type="InterPro" id="IPR000847">
    <property type="entry name" value="LysR_HTH_N"/>
</dbReference>
<dbReference type="PANTHER" id="PTHR30126">
    <property type="entry name" value="HTH-TYPE TRANSCRIPTIONAL REGULATOR"/>
    <property type="match status" value="1"/>
</dbReference>
<dbReference type="Pfam" id="PF03466">
    <property type="entry name" value="LysR_substrate"/>
    <property type="match status" value="1"/>
</dbReference>
<keyword evidence="3" id="KW-0238">DNA-binding</keyword>
<dbReference type="Proteomes" id="UP000709466">
    <property type="component" value="Unassembled WGS sequence"/>
</dbReference>
<proteinExistence type="inferred from homology"/>
<dbReference type="RefSeq" id="WP_167638806.1">
    <property type="nucleotide sequence ID" value="NZ_JAATOP010000009.1"/>
</dbReference>
<comment type="caution">
    <text evidence="6">The sequence shown here is derived from an EMBL/GenBank/DDBJ whole genome shotgun (WGS) entry which is preliminary data.</text>
</comment>
<protein>
    <submittedName>
        <fullName evidence="6">LysR family transcriptional regulator</fullName>
    </submittedName>
</protein>
<evidence type="ECO:0000256" key="4">
    <source>
        <dbReference type="ARBA" id="ARBA00023163"/>
    </source>
</evidence>
<name>A0ABX0W3B2_9RHOB</name>
<evidence type="ECO:0000256" key="3">
    <source>
        <dbReference type="ARBA" id="ARBA00023125"/>
    </source>
</evidence>
<sequence length="277" mass="30441">MDNWDDLKFLLAVSKAGSMSGAARQLGTNVATVSRRMERLADLLGTEPFQRTPRGWETNPLVKGLIEVAETFEGHIDKELNHVSTTSDDRHPVRIGAPPIVSSQVLFPALLGTEGRMKSISPEFTDRLTPGGLGDHDIIIQDRLPDGGRLLSRKLGAMVFRVYAPPEYTSGAWVALSEATGYTQPNELGRKVMGIEPVATASTFMQMFELAQQNRIAAVLPDLLARKYNSLSPLGGSEDCISYDLFVLYHETRKGDPVIEATLDWINYAFLKAKGHA</sequence>
<evidence type="ECO:0000313" key="6">
    <source>
        <dbReference type="EMBL" id="NIY73422.1"/>
    </source>
</evidence>
<keyword evidence="2" id="KW-0805">Transcription regulation</keyword>
<dbReference type="SUPFAM" id="SSF46785">
    <property type="entry name" value="Winged helix' DNA-binding domain"/>
    <property type="match status" value="1"/>
</dbReference>
<dbReference type="PROSITE" id="PS50931">
    <property type="entry name" value="HTH_LYSR"/>
    <property type="match status" value="1"/>
</dbReference>
<organism evidence="6 7">
    <name type="scientific">Marivivens donghaensis</name>
    <dbReference type="NCBI Taxonomy" id="1699413"/>
    <lineage>
        <taxon>Bacteria</taxon>
        <taxon>Pseudomonadati</taxon>
        <taxon>Pseudomonadota</taxon>
        <taxon>Alphaproteobacteria</taxon>
        <taxon>Rhodobacterales</taxon>
        <taxon>Paracoccaceae</taxon>
        <taxon>Marivivens group</taxon>
        <taxon>Marivivens</taxon>
    </lineage>
</organism>
<dbReference type="Pfam" id="PF00126">
    <property type="entry name" value="HTH_1"/>
    <property type="match status" value="1"/>
</dbReference>
<dbReference type="PANTHER" id="PTHR30126:SF40">
    <property type="entry name" value="HTH-TYPE TRANSCRIPTIONAL REGULATOR GLTR"/>
    <property type="match status" value="1"/>
</dbReference>
<feature type="domain" description="HTH lysR-type" evidence="5">
    <location>
        <begin position="1"/>
        <end position="59"/>
    </location>
</feature>
<dbReference type="InterPro" id="IPR036390">
    <property type="entry name" value="WH_DNA-bd_sf"/>
</dbReference>
<comment type="similarity">
    <text evidence="1">Belongs to the LysR transcriptional regulatory family.</text>
</comment>
<evidence type="ECO:0000259" key="5">
    <source>
        <dbReference type="PROSITE" id="PS50931"/>
    </source>
</evidence>
<gene>
    <name evidence="6" type="ORF">HCZ30_13390</name>
</gene>
<reference evidence="6 7" key="1">
    <citation type="submission" date="2020-03" db="EMBL/GenBank/DDBJ databases">
        <title>Bacterial isolates of synthetic phycosphere.</title>
        <authorList>
            <person name="Fu H."/>
            <person name="Moran M.A."/>
        </authorList>
    </citation>
    <scope>NUCLEOTIDE SEQUENCE [LARGE SCALE GENOMIC DNA]</scope>
    <source>
        <strain evidence="6 7">HF1</strain>
    </source>
</reference>
<evidence type="ECO:0000256" key="2">
    <source>
        <dbReference type="ARBA" id="ARBA00023015"/>
    </source>
</evidence>
<evidence type="ECO:0000256" key="1">
    <source>
        <dbReference type="ARBA" id="ARBA00009437"/>
    </source>
</evidence>